<dbReference type="GO" id="GO:0005789">
    <property type="term" value="C:endoplasmic reticulum membrane"/>
    <property type="evidence" value="ECO:0007669"/>
    <property type="project" value="TreeGrafter"/>
</dbReference>
<dbReference type="GO" id="GO:0031902">
    <property type="term" value="C:late endosome membrane"/>
    <property type="evidence" value="ECO:0007669"/>
    <property type="project" value="TreeGrafter"/>
</dbReference>
<dbReference type="GO" id="GO:0140284">
    <property type="term" value="C:endoplasmic reticulum-endosome membrane contact site"/>
    <property type="evidence" value="ECO:0007669"/>
    <property type="project" value="TreeGrafter"/>
</dbReference>
<protein>
    <recommendedName>
        <fullName evidence="1">START domain-containing protein</fullName>
    </recommendedName>
</protein>
<name>G0MFL2_CAEBE</name>
<proteinExistence type="predicted"/>
<dbReference type="HOGENOM" id="CLU_093963_0_0_1"/>
<dbReference type="PANTHER" id="PTHR46121:SF3">
    <property type="entry name" value="STEROIDOGENIC ACUTE REGULATORY-LIKE PROTEIN 1"/>
    <property type="match status" value="1"/>
</dbReference>
<dbReference type="Proteomes" id="UP000008068">
    <property type="component" value="Unassembled WGS sequence"/>
</dbReference>
<dbReference type="SUPFAM" id="SSF55961">
    <property type="entry name" value="Bet v1-like"/>
    <property type="match status" value="1"/>
</dbReference>
<accession>G0MFL2</accession>
<reference evidence="3" key="1">
    <citation type="submission" date="2011-07" db="EMBL/GenBank/DDBJ databases">
        <authorList>
            <consortium name="Caenorhabditis brenneri Sequencing and Analysis Consortium"/>
            <person name="Wilson R.K."/>
        </authorList>
    </citation>
    <scope>NUCLEOTIDE SEQUENCE [LARGE SCALE GENOMIC DNA]</scope>
    <source>
        <strain evidence="3">PB2801</strain>
    </source>
</reference>
<dbReference type="STRING" id="135651.G0MFL2"/>
<evidence type="ECO:0000313" key="3">
    <source>
        <dbReference type="Proteomes" id="UP000008068"/>
    </source>
</evidence>
<feature type="domain" description="START" evidence="1">
    <location>
        <begin position="51"/>
        <end position="236"/>
    </location>
</feature>
<dbReference type="PANTHER" id="PTHR46121">
    <property type="entry name" value="STEROIDOGENIC ACUTE REGULATORY PROTEIN-LIKE"/>
    <property type="match status" value="1"/>
</dbReference>
<gene>
    <name evidence="2" type="ORF">CAEBREN_19670</name>
</gene>
<dbReference type="SMART" id="SM00234">
    <property type="entry name" value="START"/>
    <property type="match status" value="1"/>
</dbReference>
<dbReference type="Gene3D" id="3.30.530.20">
    <property type="match status" value="1"/>
</dbReference>
<dbReference type="FunCoup" id="G0MFL2">
    <property type="interactions" value="440"/>
</dbReference>
<dbReference type="GO" id="GO:0008289">
    <property type="term" value="F:lipid binding"/>
    <property type="evidence" value="ECO:0007669"/>
    <property type="project" value="InterPro"/>
</dbReference>
<dbReference type="AlphaFoldDB" id="G0MFL2"/>
<dbReference type="InParanoid" id="G0MFL2"/>
<evidence type="ECO:0000313" key="2">
    <source>
        <dbReference type="EMBL" id="EGT54335.1"/>
    </source>
</evidence>
<dbReference type="InterPro" id="IPR051869">
    <property type="entry name" value="STARD3"/>
</dbReference>
<dbReference type="eggNOG" id="KOG3845">
    <property type="taxonomic scope" value="Eukaryota"/>
</dbReference>
<dbReference type="InterPro" id="IPR002913">
    <property type="entry name" value="START_lipid-bd_dom"/>
</dbReference>
<dbReference type="PROSITE" id="PS50848">
    <property type="entry name" value="START"/>
    <property type="match status" value="1"/>
</dbReference>
<dbReference type="GO" id="GO:0099044">
    <property type="term" value="P:vesicle tethering to endoplasmic reticulum"/>
    <property type="evidence" value="ECO:0007669"/>
    <property type="project" value="TreeGrafter"/>
</dbReference>
<organism evidence="3">
    <name type="scientific">Caenorhabditis brenneri</name>
    <name type="common">Nematode worm</name>
    <dbReference type="NCBI Taxonomy" id="135651"/>
    <lineage>
        <taxon>Eukaryota</taxon>
        <taxon>Metazoa</taxon>
        <taxon>Ecdysozoa</taxon>
        <taxon>Nematoda</taxon>
        <taxon>Chromadorea</taxon>
        <taxon>Rhabditida</taxon>
        <taxon>Rhabditina</taxon>
        <taxon>Rhabditomorpha</taxon>
        <taxon>Rhabditoidea</taxon>
        <taxon>Rhabditidae</taxon>
        <taxon>Peloderinae</taxon>
        <taxon>Caenorhabditis</taxon>
    </lineage>
</organism>
<sequence length="244" mass="27637">MSSEEASLTLYDVTDTLEKDDEKYAKALQIAGEVFGEVEALFNDENYESRQGWFKDESNDDGDIVFAKDTRQGRMVTISTELPMPPDFVMKETWEGMETLPEWNQNINFASVIASPTPNFDIVTYGNNDVLVVSGREFVSARIWRKLDDGSYLLASRSVSIPSFKSKHKGKVRAHLHLAGARFRPNPANPETTLTDVVMLADLKGFLPKMLVNQVIGRVMLMDTVTNRRHFHDLKAKRDENEDS</sequence>
<dbReference type="GO" id="GO:0005765">
    <property type="term" value="C:lysosomal membrane"/>
    <property type="evidence" value="ECO:0007669"/>
    <property type="project" value="TreeGrafter"/>
</dbReference>
<dbReference type="Pfam" id="PF01852">
    <property type="entry name" value="START"/>
    <property type="match status" value="1"/>
</dbReference>
<dbReference type="OMA" id="MCVDFKE"/>
<dbReference type="CDD" id="cd00177">
    <property type="entry name" value="START"/>
    <property type="match status" value="1"/>
</dbReference>
<dbReference type="EMBL" id="GL379792">
    <property type="protein sequence ID" value="EGT54335.1"/>
    <property type="molecule type" value="Genomic_DNA"/>
</dbReference>
<evidence type="ECO:0000259" key="1">
    <source>
        <dbReference type="PROSITE" id="PS50848"/>
    </source>
</evidence>
<keyword evidence="3" id="KW-1185">Reference proteome</keyword>
<dbReference type="OrthoDB" id="74575at2759"/>
<dbReference type="InterPro" id="IPR023393">
    <property type="entry name" value="START-like_dom_sf"/>
</dbReference>